<dbReference type="PROSITE" id="PS00194">
    <property type="entry name" value="THIOREDOXIN_1"/>
    <property type="match status" value="1"/>
</dbReference>
<protein>
    <submittedName>
        <fullName evidence="4">Thioredoxin domain-containing protein</fullName>
    </submittedName>
</protein>
<name>A0A6J5JW17_9BURK</name>
<feature type="signal peptide" evidence="2">
    <location>
        <begin position="1"/>
        <end position="21"/>
    </location>
</feature>
<feature type="domain" description="Thioredoxin" evidence="3">
    <location>
        <begin position="6"/>
        <end position="128"/>
    </location>
</feature>
<gene>
    <name evidence="4" type="ORF">BCO9919_07440</name>
</gene>
<evidence type="ECO:0000259" key="3">
    <source>
        <dbReference type="PROSITE" id="PS51352"/>
    </source>
</evidence>
<dbReference type="InterPro" id="IPR036249">
    <property type="entry name" value="Thioredoxin-like_sf"/>
</dbReference>
<dbReference type="Proteomes" id="UP000494322">
    <property type="component" value="Unassembled WGS sequence"/>
</dbReference>
<dbReference type="Pfam" id="PF00085">
    <property type="entry name" value="Thioredoxin"/>
    <property type="match status" value="1"/>
</dbReference>
<dbReference type="PANTHER" id="PTHR10438:SF468">
    <property type="entry name" value="THIOREDOXIN-1-RELATED"/>
    <property type="match status" value="1"/>
</dbReference>
<evidence type="ECO:0000256" key="2">
    <source>
        <dbReference type="SAM" id="SignalP"/>
    </source>
</evidence>
<organism evidence="4 5">
    <name type="scientific">Burkholderia cenocepacia</name>
    <dbReference type="NCBI Taxonomy" id="95486"/>
    <lineage>
        <taxon>Bacteria</taxon>
        <taxon>Pseudomonadati</taxon>
        <taxon>Pseudomonadota</taxon>
        <taxon>Betaproteobacteria</taxon>
        <taxon>Burkholderiales</taxon>
        <taxon>Burkholderiaceae</taxon>
        <taxon>Burkholderia</taxon>
        <taxon>Burkholderia cepacia complex</taxon>
    </lineage>
</organism>
<dbReference type="SUPFAM" id="SSF52833">
    <property type="entry name" value="Thioredoxin-like"/>
    <property type="match status" value="1"/>
</dbReference>
<keyword evidence="2" id="KW-0732">Signal</keyword>
<dbReference type="InterPro" id="IPR017937">
    <property type="entry name" value="Thioredoxin_CS"/>
</dbReference>
<keyword evidence="1" id="KW-0676">Redox-active center</keyword>
<sequence>MKLRMTAAFLALATFASIASAGEIKPFSQAEFDRLTQAGQPVVVDVSATWCPTCKAQKPILETLMKQPAYKDVTLLTVDFDSEKSTVRAFKVSMQSTLVGFKGTQEVARSVGDTTEAGIEGLIQKTTR</sequence>
<feature type="chain" id="PRO_5026738059" evidence="2">
    <location>
        <begin position="22"/>
        <end position="128"/>
    </location>
</feature>
<dbReference type="PROSITE" id="PS51352">
    <property type="entry name" value="THIOREDOXIN_2"/>
    <property type="match status" value="1"/>
</dbReference>
<dbReference type="AlphaFoldDB" id="A0A6J5JW17"/>
<dbReference type="GO" id="GO:0015036">
    <property type="term" value="F:disulfide oxidoreductase activity"/>
    <property type="evidence" value="ECO:0007669"/>
    <property type="project" value="UniProtKB-ARBA"/>
</dbReference>
<dbReference type="InterPro" id="IPR050620">
    <property type="entry name" value="Thioredoxin_H-type-like"/>
</dbReference>
<accession>A0A6J5JW17</accession>
<proteinExistence type="predicted"/>
<dbReference type="EMBL" id="CABWIK020000115">
    <property type="protein sequence ID" value="CAB3976084.1"/>
    <property type="molecule type" value="Genomic_DNA"/>
</dbReference>
<evidence type="ECO:0000313" key="4">
    <source>
        <dbReference type="EMBL" id="CAB3976084.1"/>
    </source>
</evidence>
<evidence type="ECO:0000313" key="5">
    <source>
        <dbReference type="Proteomes" id="UP000494322"/>
    </source>
</evidence>
<dbReference type="InterPro" id="IPR013766">
    <property type="entry name" value="Thioredoxin_domain"/>
</dbReference>
<reference evidence="4 5" key="1">
    <citation type="submission" date="2020-04" db="EMBL/GenBank/DDBJ databases">
        <authorList>
            <person name="Depoorter E."/>
        </authorList>
    </citation>
    <scope>NUCLEOTIDE SEQUENCE [LARGE SCALE GENOMIC DNA]</scope>
    <source>
        <strain evidence="4 5">BCC0132</strain>
    </source>
</reference>
<dbReference type="RefSeq" id="WP_034112292.1">
    <property type="nucleotide sequence ID" value="NZ_CABWIK020000115.1"/>
</dbReference>
<dbReference type="CDD" id="cd02947">
    <property type="entry name" value="TRX_family"/>
    <property type="match status" value="1"/>
</dbReference>
<evidence type="ECO:0000256" key="1">
    <source>
        <dbReference type="ARBA" id="ARBA00023284"/>
    </source>
</evidence>
<dbReference type="Gene3D" id="3.40.30.10">
    <property type="entry name" value="Glutaredoxin"/>
    <property type="match status" value="1"/>
</dbReference>
<dbReference type="PANTHER" id="PTHR10438">
    <property type="entry name" value="THIOREDOXIN"/>
    <property type="match status" value="1"/>
</dbReference>